<dbReference type="OrthoDB" id="5426911at2759"/>
<proteinExistence type="predicted"/>
<organism evidence="2 3">
    <name type="scientific">Trematosphaeria pertusa</name>
    <dbReference type="NCBI Taxonomy" id="390896"/>
    <lineage>
        <taxon>Eukaryota</taxon>
        <taxon>Fungi</taxon>
        <taxon>Dikarya</taxon>
        <taxon>Ascomycota</taxon>
        <taxon>Pezizomycotina</taxon>
        <taxon>Dothideomycetes</taxon>
        <taxon>Pleosporomycetidae</taxon>
        <taxon>Pleosporales</taxon>
        <taxon>Massarineae</taxon>
        <taxon>Trematosphaeriaceae</taxon>
        <taxon>Trematosphaeria</taxon>
    </lineage>
</organism>
<reference evidence="2" key="1">
    <citation type="journal article" date="2020" name="Stud. Mycol.">
        <title>101 Dothideomycetes genomes: a test case for predicting lifestyles and emergence of pathogens.</title>
        <authorList>
            <person name="Haridas S."/>
            <person name="Albert R."/>
            <person name="Binder M."/>
            <person name="Bloem J."/>
            <person name="Labutti K."/>
            <person name="Salamov A."/>
            <person name="Andreopoulos B."/>
            <person name="Baker S."/>
            <person name="Barry K."/>
            <person name="Bills G."/>
            <person name="Bluhm B."/>
            <person name="Cannon C."/>
            <person name="Castanera R."/>
            <person name="Culley D."/>
            <person name="Daum C."/>
            <person name="Ezra D."/>
            <person name="Gonzalez J."/>
            <person name="Henrissat B."/>
            <person name="Kuo A."/>
            <person name="Liang C."/>
            <person name="Lipzen A."/>
            <person name="Lutzoni F."/>
            <person name="Magnuson J."/>
            <person name="Mondo S."/>
            <person name="Nolan M."/>
            <person name="Ohm R."/>
            <person name="Pangilinan J."/>
            <person name="Park H.-J."/>
            <person name="Ramirez L."/>
            <person name="Alfaro M."/>
            <person name="Sun H."/>
            <person name="Tritt A."/>
            <person name="Yoshinaga Y."/>
            <person name="Zwiers L.-H."/>
            <person name="Turgeon B."/>
            <person name="Goodwin S."/>
            <person name="Spatafora J."/>
            <person name="Crous P."/>
            <person name="Grigoriev I."/>
        </authorList>
    </citation>
    <scope>NUCLEOTIDE SEQUENCE</scope>
    <source>
        <strain evidence="2">CBS 122368</strain>
    </source>
</reference>
<dbReference type="GeneID" id="54583729"/>
<name>A0A6A6HV23_9PLEO</name>
<accession>A0A6A6HV23</accession>
<dbReference type="Proteomes" id="UP000800094">
    <property type="component" value="Unassembled WGS sequence"/>
</dbReference>
<evidence type="ECO:0000313" key="3">
    <source>
        <dbReference type="Proteomes" id="UP000800094"/>
    </source>
</evidence>
<sequence>MGSSTRSLYCEDPQANHQSALDPLSAFKETQQTKDNLPPHQRLLSDEELALTNKKPQLPTNKTLSSISGPSSTGIHGHHIPDTDPCFIAELWDAVLRDMDTAPLSTQDLTTITNSPHAFGIPSDISDINYETLRTTILFPDDPLGSNTNEQRYATYQEQFPHLHVWLDPASSAEILPALKAIFSTTVADMKAYAFEVLFRAGESYIQDQSSGIRRVAEETLKFGPKRAGSGHVVSNDADRMVQPPKILGHQIPPVSGRLSRAVTSVFSPSKKKHASSANINTQADGIRIFCVYYLAHISNKPFAFQRNLPTWTPKDPRFTPYLSIYVDREPDNFYTMDELKIASTVMVYNQWLLRERAAKKKNFHDNAHQLPLCHWSIKISSFDWGLYVTRPSSMKEWKGSKVQEVYCRRLELQTLQFLMATINDIHFWALTKYTPACKELIGAMMGTDL</sequence>
<feature type="region of interest" description="Disordered" evidence="1">
    <location>
        <begin position="52"/>
        <end position="78"/>
    </location>
</feature>
<feature type="compositionally biased region" description="Polar residues" evidence="1">
    <location>
        <begin position="54"/>
        <end position="74"/>
    </location>
</feature>
<keyword evidence="3" id="KW-1185">Reference proteome</keyword>
<evidence type="ECO:0000256" key="1">
    <source>
        <dbReference type="SAM" id="MobiDB-lite"/>
    </source>
</evidence>
<evidence type="ECO:0000313" key="2">
    <source>
        <dbReference type="EMBL" id="KAF2241877.1"/>
    </source>
</evidence>
<dbReference type="EMBL" id="ML987210">
    <property type="protein sequence ID" value="KAF2241877.1"/>
    <property type="molecule type" value="Genomic_DNA"/>
</dbReference>
<dbReference type="RefSeq" id="XP_033676881.1">
    <property type="nucleotide sequence ID" value="XM_033830399.1"/>
</dbReference>
<protein>
    <submittedName>
        <fullName evidence="2">Uncharacterized protein</fullName>
    </submittedName>
</protein>
<dbReference type="AlphaFoldDB" id="A0A6A6HV23"/>
<gene>
    <name evidence="2" type="ORF">BU26DRAFT_524997</name>
</gene>